<dbReference type="InterPro" id="IPR002516">
    <property type="entry name" value="Glyco_trans_11"/>
</dbReference>
<comment type="caution">
    <text evidence="3">The sequence shown here is derived from an EMBL/GenBank/DDBJ whole genome shotgun (WGS) entry which is preliminary data.</text>
</comment>
<evidence type="ECO:0000313" key="3">
    <source>
        <dbReference type="EMBL" id="MBE9660823.1"/>
    </source>
</evidence>
<reference evidence="3" key="1">
    <citation type="submission" date="2020-10" db="EMBL/GenBank/DDBJ databases">
        <title>Mucilaginibacter mali sp. nov., isolated from rhizosphere soil of apple orchard.</title>
        <authorList>
            <person name="Lee J.-S."/>
            <person name="Kim H.S."/>
            <person name="Kim J.-S."/>
        </authorList>
    </citation>
    <scope>NUCLEOTIDE SEQUENCE</scope>
    <source>
        <strain evidence="3">KCTC 22746</strain>
    </source>
</reference>
<keyword evidence="2" id="KW-0808">Transferase</keyword>
<name>A0A929KUT7_9SPHI</name>
<evidence type="ECO:0000256" key="2">
    <source>
        <dbReference type="ARBA" id="ARBA00022679"/>
    </source>
</evidence>
<dbReference type="Pfam" id="PF01531">
    <property type="entry name" value="Glyco_transf_11"/>
    <property type="match status" value="1"/>
</dbReference>
<evidence type="ECO:0000313" key="4">
    <source>
        <dbReference type="Proteomes" id="UP000622475"/>
    </source>
</evidence>
<dbReference type="EMBL" id="JADFFL010000001">
    <property type="protein sequence ID" value="MBE9660823.1"/>
    <property type="molecule type" value="Genomic_DNA"/>
</dbReference>
<dbReference type="GO" id="GO:0016020">
    <property type="term" value="C:membrane"/>
    <property type="evidence" value="ECO:0007669"/>
    <property type="project" value="InterPro"/>
</dbReference>
<dbReference type="GO" id="GO:0008107">
    <property type="term" value="F:galactoside 2-alpha-L-fucosyltransferase activity"/>
    <property type="evidence" value="ECO:0007669"/>
    <property type="project" value="InterPro"/>
</dbReference>
<dbReference type="GO" id="GO:0005975">
    <property type="term" value="P:carbohydrate metabolic process"/>
    <property type="evidence" value="ECO:0007669"/>
    <property type="project" value="InterPro"/>
</dbReference>
<dbReference type="AlphaFoldDB" id="A0A929KUT7"/>
<evidence type="ECO:0000256" key="1">
    <source>
        <dbReference type="ARBA" id="ARBA00022676"/>
    </source>
</evidence>
<protein>
    <submittedName>
        <fullName evidence="3">Alpha-1,2-fucosyltransferase</fullName>
    </submittedName>
</protein>
<dbReference type="CDD" id="cd11301">
    <property type="entry name" value="Fut1_Fut2_like"/>
    <property type="match status" value="1"/>
</dbReference>
<dbReference type="Proteomes" id="UP000622475">
    <property type="component" value="Unassembled WGS sequence"/>
</dbReference>
<sequence>MIAIRLEGRLGNQLFQYAFIYATAKKLGVKFYIDQSVCRVMIGEYFQIPTDGFNFLSQKVFTITGFKNLFSHHLKKGFYKLTQKLYRLKPIVFDSSMSPKPQLQQCADNGFYFGYFQSEAYFENNVADIRKLFCIKEKYQRMYAEAIKDLPSNKKKAVVHIRRGDYLTLDIGLPSSYYHQAIERLNGPDILFVFISDDPDHIATEFKYLENKYVSDNSEIVDLQLLINADHLILSNSSYSWWGAWLNTKDDKTVYAPKNWMAFGKQNEYPVGISANLNYNWLS</sequence>
<gene>
    <name evidence="3" type="ORF">IRJ16_02925</name>
</gene>
<organism evidence="3 4">
    <name type="scientific">Mucilaginibacter myungsuensis</name>
    <dbReference type="NCBI Taxonomy" id="649104"/>
    <lineage>
        <taxon>Bacteria</taxon>
        <taxon>Pseudomonadati</taxon>
        <taxon>Bacteroidota</taxon>
        <taxon>Sphingobacteriia</taxon>
        <taxon>Sphingobacteriales</taxon>
        <taxon>Sphingobacteriaceae</taxon>
        <taxon>Mucilaginibacter</taxon>
    </lineage>
</organism>
<dbReference type="PANTHER" id="PTHR11927">
    <property type="entry name" value="GALACTOSIDE 2-L-FUCOSYLTRANSFERASE"/>
    <property type="match status" value="1"/>
</dbReference>
<keyword evidence="4" id="KW-1185">Reference proteome</keyword>
<keyword evidence="1" id="KW-0328">Glycosyltransferase</keyword>
<dbReference type="PANTHER" id="PTHR11927:SF9">
    <property type="entry name" value="L-FUCOSYLTRANSFERASE"/>
    <property type="match status" value="1"/>
</dbReference>
<proteinExistence type="predicted"/>
<accession>A0A929KUT7</accession>
<dbReference type="RefSeq" id="WP_194110013.1">
    <property type="nucleotide sequence ID" value="NZ_JADFFL010000001.1"/>
</dbReference>